<dbReference type="InterPro" id="IPR051929">
    <property type="entry name" value="VirAsm_ModProt"/>
</dbReference>
<evidence type="ECO:0000256" key="1">
    <source>
        <dbReference type="ARBA" id="ARBA00022670"/>
    </source>
</evidence>
<keyword evidence="3" id="KW-0378">Hydrolase</keyword>
<dbReference type="GO" id="GO:0006508">
    <property type="term" value="P:proteolysis"/>
    <property type="evidence" value="ECO:0007669"/>
    <property type="project" value="UniProtKB-KW"/>
</dbReference>
<dbReference type="Gene3D" id="3.40.140.10">
    <property type="entry name" value="Cytidine Deaminase, domain 2"/>
    <property type="match status" value="1"/>
</dbReference>
<keyword evidence="1" id="KW-0645">Protease</keyword>
<dbReference type="FunFam" id="3.40.140.10:FF:000085">
    <property type="entry name" value="Mov34/MPN/PAD-1 family protein"/>
    <property type="match status" value="1"/>
</dbReference>
<evidence type="ECO:0000256" key="5">
    <source>
        <dbReference type="ARBA" id="ARBA00023049"/>
    </source>
</evidence>
<dbReference type="InterPro" id="IPR028090">
    <property type="entry name" value="JAB_dom_prok"/>
</dbReference>
<evidence type="ECO:0000313" key="7">
    <source>
        <dbReference type="EMBL" id="PPJ63376.1"/>
    </source>
</evidence>
<evidence type="ECO:0000256" key="4">
    <source>
        <dbReference type="ARBA" id="ARBA00022833"/>
    </source>
</evidence>
<dbReference type="InterPro" id="IPR037518">
    <property type="entry name" value="MPN"/>
</dbReference>
<proteinExistence type="predicted"/>
<dbReference type="PANTHER" id="PTHR34858:SF1">
    <property type="entry name" value="CYSO-CYSTEINE PEPTIDASE"/>
    <property type="match status" value="1"/>
</dbReference>
<gene>
    <name evidence="7" type="ORF">CUN59_10585</name>
</gene>
<evidence type="ECO:0000259" key="6">
    <source>
        <dbReference type="PROSITE" id="PS50249"/>
    </source>
</evidence>
<keyword evidence="5" id="KW-0482">Metalloprotease</keyword>
<reference evidence="7 8" key="1">
    <citation type="submission" date="2018-02" db="EMBL/GenBank/DDBJ databases">
        <title>Discovery of a pederin family compound in a non-symbiotic bloom-forming cyanobacterium.</title>
        <authorList>
            <person name="Kust A."/>
            <person name="Mares J."/>
            <person name="Jokela J."/>
            <person name="Urajova P."/>
            <person name="Hajek J."/>
            <person name="Saurav K."/>
            <person name="Voracova K."/>
            <person name="Fewer D.P."/>
            <person name="Haapaniemi E."/>
            <person name="Permi P."/>
            <person name="Rehakova K."/>
            <person name="Sivonen K."/>
            <person name="Hrouzek P."/>
        </authorList>
    </citation>
    <scope>NUCLEOTIDE SEQUENCE [LARGE SCALE GENOMIC DNA]</scope>
    <source>
        <strain evidence="7 8">CHARLIE-1</strain>
    </source>
</reference>
<dbReference type="Pfam" id="PF14464">
    <property type="entry name" value="Prok-JAB"/>
    <property type="match status" value="1"/>
</dbReference>
<sequence length="157" mass="18309">MNIQLKTNHIEIIKNHAQITYPDECCGLILGYKNNEYKTVVEIIPTENVWNTQKGNFTENPEEYSTSRRYAIAPQVMLQTQKEARNRNLNIIGIYHSHPNYPAIPSEWDRIYAWTEYSYVILSVHKGQAGELQSWTLDDKQQFQPEKIAHIKLSTLS</sequence>
<dbReference type="SMART" id="SM00232">
    <property type="entry name" value="JAB_MPN"/>
    <property type="match status" value="1"/>
</dbReference>
<keyword evidence="2" id="KW-0479">Metal-binding</keyword>
<keyword evidence="8" id="KW-1185">Reference proteome</keyword>
<keyword evidence="4" id="KW-0862">Zinc</keyword>
<dbReference type="PROSITE" id="PS50249">
    <property type="entry name" value="MPN"/>
    <property type="match status" value="1"/>
</dbReference>
<organism evidence="7 8">
    <name type="scientific">Cuspidothrix issatschenkoi CHARLIE-1</name>
    <dbReference type="NCBI Taxonomy" id="2052836"/>
    <lineage>
        <taxon>Bacteria</taxon>
        <taxon>Bacillati</taxon>
        <taxon>Cyanobacteriota</taxon>
        <taxon>Cyanophyceae</taxon>
        <taxon>Nostocales</taxon>
        <taxon>Aphanizomenonaceae</taxon>
        <taxon>Cuspidothrix</taxon>
    </lineage>
</organism>
<dbReference type="RefSeq" id="WP_104387814.1">
    <property type="nucleotide sequence ID" value="NZ_PGEM01000072.1"/>
</dbReference>
<dbReference type="GO" id="GO:0008235">
    <property type="term" value="F:metalloexopeptidase activity"/>
    <property type="evidence" value="ECO:0007669"/>
    <property type="project" value="TreeGrafter"/>
</dbReference>
<evidence type="ECO:0000256" key="2">
    <source>
        <dbReference type="ARBA" id="ARBA00022723"/>
    </source>
</evidence>
<evidence type="ECO:0000313" key="8">
    <source>
        <dbReference type="Proteomes" id="UP000239589"/>
    </source>
</evidence>
<dbReference type="Proteomes" id="UP000239589">
    <property type="component" value="Unassembled WGS sequence"/>
</dbReference>
<accession>A0A2S6CUG4</accession>
<protein>
    <recommendedName>
        <fullName evidence="6">MPN domain-containing protein</fullName>
    </recommendedName>
</protein>
<evidence type="ECO:0000256" key="3">
    <source>
        <dbReference type="ARBA" id="ARBA00022801"/>
    </source>
</evidence>
<dbReference type="OrthoDB" id="9802958at2"/>
<dbReference type="InterPro" id="IPR000555">
    <property type="entry name" value="JAMM/MPN+_dom"/>
</dbReference>
<dbReference type="CDD" id="cd08070">
    <property type="entry name" value="MPN_like"/>
    <property type="match status" value="1"/>
</dbReference>
<dbReference type="GO" id="GO:0008270">
    <property type="term" value="F:zinc ion binding"/>
    <property type="evidence" value="ECO:0007669"/>
    <property type="project" value="TreeGrafter"/>
</dbReference>
<comment type="caution">
    <text evidence="7">The sequence shown here is derived from an EMBL/GenBank/DDBJ whole genome shotgun (WGS) entry which is preliminary data.</text>
</comment>
<dbReference type="AlphaFoldDB" id="A0A2S6CUG4"/>
<name>A0A2S6CUG4_9CYAN</name>
<dbReference type="SUPFAM" id="SSF102712">
    <property type="entry name" value="JAB1/MPN domain"/>
    <property type="match status" value="1"/>
</dbReference>
<dbReference type="PANTHER" id="PTHR34858">
    <property type="entry name" value="CYSO-CYSTEINE PEPTIDASE"/>
    <property type="match status" value="1"/>
</dbReference>
<feature type="domain" description="MPN" evidence="6">
    <location>
        <begin position="1"/>
        <end position="157"/>
    </location>
</feature>
<dbReference type="EMBL" id="PGEM01000072">
    <property type="protein sequence ID" value="PPJ63376.1"/>
    <property type="molecule type" value="Genomic_DNA"/>
</dbReference>